<reference evidence="2" key="2">
    <citation type="submission" date="2005-04" db="EMBL/GenBank/DDBJ databases">
        <authorList>
            <person name="Buell C.R."/>
            <person name="Wing R.A."/>
            <person name="McCombie W.A."/>
            <person name="Ouyang S."/>
        </authorList>
    </citation>
    <scope>NUCLEOTIDE SEQUENCE</scope>
</reference>
<evidence type="ECO:0000313" key="2">
    <source>
        <dbReference type="EMBL" id="ABA92012.1"/>
    </source>
</evidence>
<proteinExistence type="evidence at transcript level"/>
<name>Q2R914_ORYSJ</name>
<feature type="transmembrane region" description="Helical" evidence="1">
    <location>
        <begin position="21"/>
        <end position="50"/>
    </location>
</feature>
<gene>
    <name evidence="2" type="ordered locus">LOC_Os11g10320</name>
</gene>
<accession>Q2R914</accession>
<evidence type="ECO:0000256" key="1">
    <source>
        <dbReference type="SAM" id="Phobius"/>
    </source>
</evidence>
<sequence length="74" mass="8482">MQQNKRGHRSHNFQRGMVQAICNLGTVVPIPEVVATVKTVVVAVVIIIILDVDQYCYRWWYAIDNAMCVYLAMK</sequence>
<protein>
    <submittedName>
        <fullName evidence="2">Expressed protein</fullName>
    </submittedName>
    <submittedName>
        <fullName evidence="3">cDNA, clone: J065159H18, full insert sequence</fullName>
    </submittedName>
</protein>
<reference evidence="2" key="3">
    <citation type="submission" date="2006-01" db="EMBL/GenBank/DDBJ databases">
        <authorList>
            <person name="Buell R."/>
        </authorList>
    </citation>
    <scope>NUCLEOTIDE SEQUENCE</scope>
</reference>
<organism evidence="2">
    <name type="scientific">Oryza sativa subsp. japonica</name>
    <name type="common">Rice</name>
    <dbReference type="NCBI Taxonomy" id="39947"/>
    <lineage>
        <taxon>Eukaryota</taxon>
        <taxon>Viridiplantae</taxon>
        <taxon>Streptophyta</taxon>
        <taxon>Embryophyta</taxon>
        <taxon>Tracheophyta</taxon>
        <taxon>Spermatophyta</taxon>
        <taxon>Magnoliopsida</taxon>
        <taxon>Liliopsida</taxon>
        <taxon>Poales</taxon>
        <taxon>Poaceae</taxon>
        <taxon>BOP clade</taxon>
        <taxon>Oryzoideae</taxon>
        <taxon>Oryzeae</taxon>
        <taxon>Oryzinae</taxon>
        <taxon>Oryza</taxon>
        <taxon>Oryza sativa</taxon>
    </lineage>
</organism>
<reference evidence="3" key="4">
    <citation type="submission" date="2006-10" db="EMBL/GenBank/DDBJ databases">
        <title>Oryza sativa full length cDNA.</title>
        <authorList>
            <person name="Kikuchi S."/>
        </authorList>
    </citation>
    <scope>NUCLEOTIDE SEQUENCE</scope>
    <source>
        <tissue evidence="3">Leaf of seedling</tissue>
    </source>
</reference>
<dbReference type="EMBL" id="DP000010">
    <property type="protein sequence ID" value="ABA92012.1"/>
    <property type="molecule type" value="Genomic_DNA"/>
</dbReference>
<keyword evidence="1" id="KW-0472">Membrane</keyword>
<evidence type="ECO:0000313" key="3">
    <source>
        <dbReference type="EMBL" id="BAH01023.1"/>
    </source>
</evidence>
<dbReference type="AlphaFoldDB" id="Q2R914"/>
<keyword evidence="1" id="KW-1133">Transmembrane helix</keyword>
<dbReference type="EMBL" id="AK241407">
    <property type="protein sequence ID" value="BAH01023.1"/>
    <property type="molecule type" value="mRNA"/>
</dbReference>
<reference evidence="2" key="1">
    <citation type="journal article" date="2005" name="BMC Biol.">
        <title>The sequence of rice chromosomes 11 and 12, rich in disease resistance genes and recent gene duplications.</title>
        <authorList>
            <consortium name="The rice chromosomes 11 and 12 sequencing consortia"/>
        </authorList>
    </citation>
    <scope>NUCLEOTIDE SEQUENCE [LARGE SCALE GENOMIC DNA]</scope>
</reference>
<keyword evidence="1" id="KW-0812">Transmembrane</keyword>